<dbReference type="EMBL" id="BRVP01000026">
    <property type="protein sequence ID" value="GLB53871.1"/>
    <property type="molecule type" value="Genomic_DNA"/>
</dbReference>
<protein>
    <submittedName>
        <fullName evidence="1">Uncharacterized protein</fullName>
    </submittedName>
</protein>
<comment type="caution">
    <text evidence="1">The sequence shown here is derived from an EMBL/GenBank/DDBJ whole genome shotgun (WGS) entry which is preliminary data.</text>
</comment>
<gene>
    <name evidence="1" type="ORF">NBRC110019_29120</name>
</gene>
<evidence type="ECO:0000313" key="1">
    <source>
        <dbReference type="EMBL" id="GLB53871.1"/>
    </source>
</evidence>
<proteinExistence type="predicted"/>
<organism evidence="1 2">
    <name type="scientific">Neptunitalea chrysea</name>
    <dbReference type="NCBI Taxonomy" id="1647581"/>
    <lineage>
        <taxon>Bacteria</taxon>
        <taxon>Pseudomonadati</taxon>
        <taxon>Bacteroidota</taxon>
        <taxon>Flavobacteriia</taxon>
        <taxon>Flavobacteriales</taxon>
        <taxon>Flavobacteriaceae</taxon>
        <taxon>Neptunitalea</taxon>
    </lineage>
</organism>
<accession>A0A9W6EW67</accession>
<keyword evidence="2" id="KW-1185">Reference proteome</keyword>
<name>A0A9W6EW67_9FLAO</name>
<dbReference type="RefSeq" id="WP_281756140.1">
    <property type="nucleotide sequence ID" value="NZ_BRVP01000026.1"/>
</dbReference>
<reference evidence="1" key="1">
    <citation type="submission" date="2022-07" db="EMBL/GenBank/DDBJ databases">
        <title>Taxonomy of Novel Oxalotrophic and Methylotrophic Bacteria.</title>
        <authorList>
            <person name="Sahin N."/>
            <person name="Tani A."/>
        </authorList>
    </citation>
    <scope>NUCLEOTIDE SEQUENCE</scope>
    <source>
        <strain evidence="1">AM327</strain>
    </source>
</reference>
<sequence>MSIHSSRNNSYNNRLTHLEVYKKAIELFKTSRLLATYITDNKDIGSMNTSKQKSDRYSLQLVMDSMSLVPDIAEVHTTFDVSMKRYKIRRMKKTLTRLHKYCDYIEKRYEHAKDYIHLLRQEIIAYRKAHTSWENNLFKNS</sequence>
<evidence type="ECO:0000313" key="2">
    <source>
        <dbReference type="Proteomes" id="UP001143545"/>
    </source>
</evidence>
<dbReference type="AlphaFoldDB" id="A0A9W6EW67"/>
<dbReference type="Proteomes" id="UP001143545">
    <property type="component" value="Unassembled WGS sequence"/>
</dbReference>